<organism evidence="1 2">
    <name type="scientific">Microbacterium marinilacus</name>
    <dbReference type="NCBI Taxonomy" id="415209"/>
    <lineage>
        <taxon>Bacteria</taxon>
        <taxon>Bacillati</taxon>
        <taxon>Actinomycetota</taxon>
        <taxon>Actinomycetes</taxon>
        <taxon>Micrococcales</taxon>
        <taxon>Microbacteriaceae</taxon>
        <taxon>Microbacterium</taxon>
    </lineage>
</organism>
<keyword evidence="2" id="KW-1185">Reference proteome</keyword>
<protein>
    <submittedName>
        <fullName evidence="1">Uncharacterized protein</fullName>
    </submittedName>
</protein>
<comment type="caution">
    <text evidence="1">The sequence shown here is derived from an EMBL/GenBank/DDBJ whole genome shotgun (WGS) entry which is preliminary data.</text>
</comment>
<evidence type="ECO:0000313" key="1">
    <source>
        <dbReference type="EMBL" id="GAA3664405.1"/>
    </source>
</evidence>
<evidence type="ECO:0000313" key="2">
    <source>
        <dbReference type="Proteomes" id="UP001410795"/>
    </source>
</evidence>
<dbReference type="EMBL" id="BAAAYV010000016">
    <property type="protein sequence ID" value="GAA3664405.1"/>
    <property type="molecule type" value="Genomic_DNA"/>
</dbReference>
<gene>
    <name evidence="1" type="ORF">GCM10022202_28020</name>
</gene>
<proteinExistence type="predicted"/>
<dbReference type="Proteomes" id="UP001410795">
    <property type="component" value="Unassembled WGS sequence"/>
</dbReference>
<name>A0ABP7BLR9_9MICO</name>
<accession>A0ABP7BLR9</accession>
<reference evidence="2" key="1">
    <citation type="journal article" date="2019" name="Int. J. Syst. Evol. Microbiol.">
        <title>The Global Catalogue of Microorganisms (GCM) 10K type strain sequencing project: providing services to taxonomists for standard genome sequencing and annotation.</title>
        <authorList>
            <consortium name="The Broad Institute Genomics Platform"/>
            <consortium name="The Broad Institute Genome Sequencing Center for Infectious Disease"/>
            <person name="Wu L."/>
            <person name="Ma J."/>
        </authorList>
    </citation>
    <scope>NUCLEOTIDE SEQUENCE [LARGE SCALE GENOMIC DNA]</scope>
    <source>
        <strain evidence="2">JCM 16546</strain>
    </source>
</reference>
<sequence>MGRTLTDKCLGSVEIDIRRRLRRDLTLKARPFARREQSHKRSSDRVEDPTTLAYSKWMGRELGALPQLVTLHESRAFDE</sequence>